<feature type="transmembrane region" description="Helical" evidence="7">
    <location>
        <begin position="71"/>
        <end position="96"/>
    </location>
</feature>
<feature type="domain" description="ABC transmembrane type-1" evidence="8">
    <location>
        <begin position="71"/>
        <end position="270"/>
    </location>
</feature>
<sequence>MLPGDPARLIAGSGTLNSASPQVLRLINHQYGFDRPLIDQYGHFLGQLAHGRFGTSYQLNQPVTKVILDQLWATVTVAVGAAVLGFVLALVLALTTAGRPKARAVSSAIELLLVSTPSFWVGILLLSLFSFRLHLFPVLGNEGVQSLVLPWVTMALPIGGALALVMREGVERALDEPFVLTVRARGATQRRVLLRHVLRHALLPVLTLSGWVLGQLLGGVVVVEAVFARAGIGQITLTAVDGRDFPVVTGVVMLAATTFVVINTAVDLLDRVVDPRLRAVAR</sequence>
<evidence type="ECO:0000256" key="3">
    <source>
        <dbReference type="ARBA" id="ARBA00022475"/>
    </source>
</evidence>
<dbReference type="PANTHER" id="PTHR43163">
    <property type="entry name" value="DIPEPTIDE TRANSPORT SYSTEM PERMEASE PROTEIN DPPB-RELATED"/>
    <property type="match status" value="1"/>
</dbReference>
<comment type="subcellular location">
    <subcellularLocation>
        <location evidence="1 7">Cell membrane</location>
        <topology evidence="1 7">Multi-pass membrane protein</topology>
    </subcellularLocation>
</comment>
<evidence type="ECO:0000313" key="9">
    <source>
        <dbReference type="EMBL" id="KAB1988317.1"/>
    </source>
</evidence>
<evidence type="ECO:0000259" key="8">
    <source>
        <dbReference type="PROSITE" id="PS50928"/>
    </source>
</evidence>
<name>A0A7J5DI41_9ACTN</name>
<keyword evidence="6 7" id="KW-0472">Membrane</keyword>
<evidence type="ECO:0000256" key="1">
    <source>
        <dbReference type="ARBA" id="ARBA00004651"/>
    </source>
</evidence>
<evidence type="ECO:0000256" key="7">
    <source>
        <dbReference type="RuleBase" id="RU363032"/>
    </source>
</evidence>
<dbReference type="EMBL" id="WBKG01000009">
    <property type="protein sequence ID" value="KAB1988317.1"/>
    <property type="molecule type" value="Genomic_DNA"/>
</dbReference>
<feature type="transmembrane region" description="Helical" evidence="7">
    <location>
        <begin position="108"/>
        <end position="128"/>
    </location>
</feature>
<gene>
    <name evidence="9" type="ORF">F8144_13025</name>
</gene>
<feature type="transmembrane region" description="Helical" evidence="7">
    <location>
        <begin position="201"/>
        <end position="227"/>
    </location>
</feature>
<organism evidence="9 10">
    <name type="scientific">Streptomyces triticiradicis</name>
    <dbReference type="NCBI Taxonomy" id="2651189"/>
    <lineage>
        <taxon>Bacteria</taxon>
        <taxon>Bacillati</taxon>
        <taxon>Actinomycetota</taxon>
        <taxon>Actinomycetes</taxon>
        <taxon>Kitasatosporales</taxon>
        <taxon>Streptomycetaceae</taxon>
        <taxon>Streptomyces</taxon>
    </lineage>
</organism>
<feature type="transmembrane region" description="Helical" evidence="7">
    <location>
        <begin position="247"/>
        <end position="269"/>
    </location>
</feature>
<dbReference type="Gene3D" id="1.10.3720.10">
    <property type="entry name" value="MetI-like"/>
    <property type="match status" value="1"/>
</dbReference>
<evidence type="ECO:0000256" key="6">
    <source>
        <dbReference type="ARBA" id="ARBA00023136"/>
    </source>
</evidence>
<dbReference type="Pfam" id="PF00528">
    <property type="entry name" value="BPD_transp_1"/>
    <property type="match status" value="1"/>
</dbReference>
<evidence type="ECO:0000256" key="2">
    <source>
        <dbReference type="ARBA" id="ARBA00022448"/>
    </source>
</evidence>
<evidence type="ECO:0000313" key="10">
    <source>
        <dbReference type="Proteomes" id="UP000442990"/>
    </source>
</evidence>
<dbReference type="PANTHER" id="PTHR43163:SF6">
    <property type="entry name" value="DIPEPTIDE TRANSPORT SYSTEM PERMEASE PROTEIN DPPB-RELATED"/>
    <property type="match status" value="1"/>
</dbReference>
<dbReference type="AlphaFoldDB" id="A0A7J5DI41"/>
<dbReference type="GO" id="GO:0005886">
    <property type="term" value="C:plasma membrane"/>
    <property type="evidence" value="ECO:0007669"/>
    <property type="project" value="UniProtKB-SubCell"/>
</dbReference>
<keyword evidence="2 7" id="KW-0813">Transport</keyword>
<accession>A0A7J5DI41</accession>
<keyword evidence="4 7" id="KW-0812">Transmembrane</keyword>
<dbReference type="Proteomes" id="UP000442990">
    <property type="component" value="Unassembled WGS sequence"/>
</dbReference>
<dbReference type="InterPro" id="IPR000515">
    <property type="entry name" value="MetI-like"/>
</dbReference>
<dbReference type="InterPro" id="IPR035906">
    <property type="entry name" value="MetI-like_sf"/>
</dbReference>
<dbReference type="CDD" id="cd06261">
    <property type="entry name" value="TM_PBP2"/>
    <property type="match status" value="1"/>
</dbReference>
<proteinExistence type="inferred from homology"/>
<evidence type="ECO:0000256" key="4">
    <source>
        <dbReference type="ARBA" id="ARBA00022692"/>
    </source>
</evidence>
<feature type="transmembrane region" description="Helical" evidence="7">
    <location>
        <begin position="148"/>
        <end position="166"/>
    </location>
</feature>
<dbReference type="SUPFAM" id="SSF161098">
    <property type="entry name" value="MetI-like"/>
    <property type="match status" value="1"/>
</dbReference>
<keyword evidence="10" id="KW-1185">Reference proteome</keyword>
<evidence type="ECO:0000256" key="5">
    <source>
        <dbReference type="ARBA" id="ARBA00022989"/>
    </source>
</evidence>
<protein>
    <submittedName>
        <fullName evidence="9">ABC transporter permease</fullName>
    </submittedName>
</protein>
<keyword evidence="3" id="KW-1003">Cell membrane</keyword>
<comment type="similarity">
    <text evidence="7">Belongs to the binding-protein-dependent transport system permease family.</text>
</comment>
<dbReference type="PROSITE" id="PS50928">
    <property type="entry name" value="ABC_TM1"/>
    <property type="match status" value="1"/>
</dbReference>
<comment type="caution">
    <text evidence="9">The sequence shown here is derived from an EMBL/GenBank/DDBJ whole genome shotgun (WGS) entry which is preliminary data.</text>
</comment>
<reference evidence="9 10" key="1">
    <citation type="submission" date="2019-09" db="EMBL/GenBank/DDBJ databases">
        <title>Isolation and identification of active actinomycetes.</title>
        <authorList>
            <person name="Yu Z."/>
            <person name="Han C."/>
            <person name="Yu B."/>
        </authorList>
    </citation>
    <scope>NUCLEOTIDE SEQUENCE [LARGE SCALE GENOMIC DNA]</scope>
    <source>
        <strain evidence="9 10">NEAU-H2</strain>
    </source>
</reference>
<dbReference type="Pfam" id="PF19300">
    <property type="entry name" value="BPD_transp_1_N"/>
    <property type="match status" value="1"/>
</dbReference>
<dbReference type="GO" id="GO:0071916">
    <property type="term" value="F:dipeptide transmembrane transporter activity"/>
    <property type="evidence" value="ECO:0007669"/>
    <property type="project" value="TreeGrafter"/>
</dbReference>
<dbReference type="InterPro" id="IPR045621">
    <property type="entry name" value="BPD_transp_1_N"/>
</dbReference>
<keyword evidence="5 7" id="KW-1133">Transmembrane helix</keyword>